<keyword evidence="2" id="KW-1185">Reference proteome</keyword>
<organism evidence="1 2">
    <name type="scientific">Streptomyces auratus AGR0001</name>
    <dbReference type="NCBI Taxonomy" id="1160718"/>
    <lineage>
        <taxon>Bacteria</taxon>
        <taxon>Bacillati</taxon>
        <taxon>Actinomycetota</taxon>
        <taxon>Actinomycetes</taxon>
        <taxon>Kitasatosporales</taxon>
        <taxon>Streptomycetaceae</taxon>
        <taxon>Streptomyces</taxon>
    </lineage>
</organism>
<protein>
    <submittedName>
        <fullName evidence="1">WXG100 family type VII secretion target</fullName>
    </submittedName>
</protein>
<gene>
    <name evidence="1" type="ORF">SU9_015270</name>
</gene>
<dbReference type="InterPro" id="IPR036689">
    <property type="entry name" value="ESAT-6-like_sf"/>
</dbReference>
<evidence type="ECO:0000313" key="1">
    <source>
        <dbReference type="EMBL" id="QTZ96114.1"/>
    </source>
</evidence>
<dbReference type="OrthoDB" id="3284120at2"/>
<reference evidence="1" key="2">
    <citation type="submission" date="2021-04" db="EMBL/GenBank/DDBJ databases">
        <authorList>
            <person name="Wen M.-L."/>
            <person name="Han X.-L."/>
            <person name="Xiong J."/>
        </authorList>
    </citation>
    <scope>NUCLEOTIDE SEQUENCE</scope>
    <source>
        <strain evidence="1">AGR0001</strain>
    </source>
</reference>
<accession>A0A8B1NRL9</accession>
<dbReference type="Proteomes" id="UP000009036">
    <property type="component" value="Chromosome"/>
</dbReference>
<sequence length="105" mass="11387">MAGSRDEFSVHPEDMKSVAPTFSRESANLGKALNALKHSLSGLGAPWGDDEQGKKFGHSYTPKRDEIFKAIGVLVKGLDSIHDGLNAHAENHAHADHHTASTFKR</sequence>
<reference evidence="1" key="1">
    <citation type="journal article" date="2012" name="J. Bacteriol.">
        <title>Genome Sequence of Streptomyces auratus Strain AGR0001, a Phoslactomycin-Producing Actinomycete.</title>
        <authorList>
            <person name="Han X."/>
            <person name="Li M."/>
            <person name="Ding Z."/>
            <person name="Zhao J."/>
            <person name="Ji K."/>
            <person name="Wen M."/>
            <person name="Lu T."/>
        </authorList>
    </citation>
    <scope>NUCLEOTIDE SEQUENCE</scope>
    <source>
        <strain evidence="1">AGR0001</strain>
    </source>
</reference>
<evidence type="ECO:0000313" key="2">
    <source>
        <dbReference type="Proteomes" id="UP000009036"/>
    </source>
</evidence>
<dbReference type="AlphaFoldDB" id="A0A8B1NRL9"/>
<dbReference type="KEGG" id="sauh:SU9_015270"/>
<dbReference type="Gene3D" id="1.10.287.1060">
    <property type="entry name" value="ESAT-6-like"/>
    <property type="match status" value="1"/>
</dbReference>
<name>A0A8B1NRL9_9ACTN</name>
<proteinExistence type="predicted"/>
<dbReference type="SUPFAM" id="SSF140453">
    <property type="entry name" value="EsxAB dimer-like"/>
    <property type="match status" value="1"/>
</dbReference>
<dbReference type="EMBL" id="CP072931">
    <property type="protein sequence ID" value="QTZ96114.1"/>
    <property type="molecule type" value="Genomic_DNA"/>
</dbReference>